<reference evidence="2" key="1">
    <citation type="journal article" date="2019" name="Int. J. Syst. Evol. Microbiol.">
        <title>The Global Catalogue of Microorganisms (GCM) 10K type strain sequencing project: providing services to taxonomists for standard genome sequencing and annotation.</title>
        <authorList>
            <consortium name="The Broad Institute Genomics Platform"/>
            <consortium name="The Broad Institute Genome Sequencing Center for Infectious Disease"/>
            <person name="Wu L."/>
            <person name="Ma J."/>
        </authorList>
    </citation>
    <scope>NUCLEOTIDE SEQUENCE [LARGE SCALE GENOMIC DNA]</scope>
    <source>
        <strain evidence="2">CCUG 50347</strain>
    </source>
</reference>
<organism evidence="1 2">
    <name type="scientific">Actinomycetospora chibensis</name>
    <dbReference type="NCBI Taxonomy" id="663606"/>
    <lineage>
        <taxon>Bacteria</taxon>
        <taxon>Bacillati</taxon>
        <taxon>Actinomycetota</taxon>
        <taxon>Actinomycetes</taxon>
        <taxon>Pseudonocardiales</taxon>
        <taxon>Pseudonocardiaceae</taxon>
        <taxon>Actinomycetospora</taxon>
    </lineage>
</organism>
<dbReference type="RefSeq" id="WP_274191661.1">
    <property type="nucleotide sequence ID" value="NZ_BAABHN010000047.1"/>
</dbReference>
<dbReference type="Proteomes" id="UP001595909">
    <property type="component" value="Unassembled WGS sequence"/>
</dbReference>
<proteinExistence type="predicted"/>
<evidence type="ECO:0000313" key="1">
    <source>
        <dbReference type="EMBL" id="MFC4835189.1"/>
    </source>
</evidence>
<sequence>MAVAPKSLARIAESSGFGMADVAFLTGLDESTVCRLWDNPDWLDRVKGSSLQAIVAVVPGVGEYVLGYSLADRRNRLADRLSDQNVEVDTAAFRRLVQERRIPEQYLSNALDTAACVLDGDVRQAAAHLARFWGREQDYALGFVFGTNDSDALLVDAVPLVAAASAMVDQLSSRSNSFHAIVAQANLLHHISRSTGQPASVDADEVNRNTALAFRSSVIGQIMATNDADLANGYSRSVKSSPLLAMVEDWAFPTYTHDAKPTPDFSLPRSLLLRHTADEVIREVDEYNDAYLIYLAETSIPTIIATDETFGLRRDDLRSRLRARRERVLLPQAATACDAILGQLDGTASAVGGSGFDQQW</sequence>
<protein>
    <submittedName>
        <fullName evidence="1">Uncharacterized protein</fullName>
    </submittedName>
</protein>
<name>A0ABV9RLY3_9PSEU</name>
<gene>
    <name evidence="1" type="ORF">ACFPEL_22465</name>
</gene>
<accession>A0ABV9RLY3</accession>
<evidence type="ECO:0000313" key="2">
    <source>
        <dbReference type="Proteomes" id="UP001595909"/>
    </source>
</evidence>
<dbReference type="EMBL" id="JBHSIM010000047">
    <property type="protein sequence ID" value="MFC4835189.1"/>
    <property type="molecule type" value="Genomic_DNA"/>
</dbReference>
<keyword evidence="2" id="KW-1185">Reference proteome</keyword>
<comment type="caution">
    <text evidence="1">The sequence shown here is derived from an EMBL/GenBank/DDBJ whole genome shotgun (WGS) entry which is preliminary data.</text>
</comment>